<dbReference type="GO" id="GO:0005524">
    <property type="term" value="F:ATP binding"/>
    <property type="evidence" value="ECO:0007669"/>
    <property type="project" value="UniProtKB-KW"/>
</dbReference>
<dbReference type="Gene3D" id="3.40.50.300">
    <property type="entry name" value="P-loop containing nucleotide triphosphate hydrolases"/>
    <property type="match status" value="1"/>
</dbReference>
<dbReference type="GO" id="GO:0016887">
    <property type="term" value="F:ATP hydrolysis activity"/>
    <property type="evidence" value="ECO:0007669"/>
    <property type="project" value="InterPro"/>
</dbReference>
<keyword evidence="2" id="KW-0813">Transport</keyword>
<keyword evidence="4 6" id="KW-0067">ATP-binding</keyword>
<evidence type="ECO:0000259" key="5">
    <source>
        <dbReference type="PROSITE" id="PS50893"/>
    </source>
</evidence>
<proteinExistence type="inferred from homology"/>
<feature type="domain" description="ABC transporter" evidence="5">
    <location>
        <begin position="2"/>
        <end position="220"/>
    </location>
</feature>
<dbReference type="InterPro" id="IPR027417">
    <property type="entry name" value="P-loop_NTPase"/>
</dbReference>
<dbReference type="Pfam" id="PF00005">
    <property type="entry name" value="ABC_tran"/>
    <property type="match status" value="1"/>
</dbReference>
<dbReference type="GO" id="GO:0043190">
    <property type="term" value="C:ATP-binding cassette (ABC) transporter complex"/>
    <property type="evidence" value="ECO:0007669"/>
    <property type="project" value="TreeGrafter"/>
</dbReference>
<comment type="similarity">
    <text evidence="1">Belongs to the ABC transporter superfamily.</text>
</comment>
<dbReference type="InterPro" id="IPR050095">
    <property type="entry name" value="ECF_ABC_transporter_ATP-bd"/>
</dbReference>
<organism evidence="6">
    <name type="scientific">candidate division WOR-3 bacterium</name>
    <dbReference type="NCBI Taxonomy" id="2052148"/>
    <lineage>
        <taxon>Bacteria</taxon>
        <taxon>Bacteria division WOR-3</taxon>
    </lineage>
</organism>
<dbReference type="AlphaFoldDB" id="A0A7C6AE61"/>
<dbReference type="InterPro" id="IPR015856">
    <property type="entry name" value="ABC_transpr_CbiO/EcfA_su"/>
</dbReference>
<dbReference type="PANTHER" id="PTHR43553:SF24">
    <property type="entry name" value="ENERGY-COUPLING FACTOR TRANSPORTER ATP-BINDING PROTEIN ECFA1"/>
    <property type="match status" value="1"/>
</dbReference>
<dbReference type="PANTHER" id="PTHR43553">
    <property type="entry name" value="HEAVY METAL TRANSPORTER"/>
    <property type="match status" value="1"/>
</dbReference>
<dbReference type="EMBL" id="DTHJ01000006">
    <property type="protein sequence ID" value="HHS62056.1"/>
    <property type="molecule type" value="Genomic_DNA"/>
</dbReference>
<name>A0A7C6AE61_UNCW3</name>
<dbReference type="CDD" id="cd03225">
    <property type="entry name" value="ABC_cobalt_CbiO_domain1"/>
    <property type="match status" value="1"/>
</dbReference>
<evidence type="ECO:0000313" key="6">
    <source>
        <dbReference type="EMBL" id="HHS62056.1"/>
    </source>
</evidence>
<keyword evidence="3" id="KW-0547">Nucleotide-binding</keyword>
<gene>
    <name evidence="6" type="ORF">ENV70_00365</name>
</gene>
<evidence type="ECO:0000256" key="1">
    <source>
        <dbReference type="ARBA" id="ARBA00005417"/>
    </source>
</evidence>
<sequence length="220" mass="24645">MIKLKGITFGYDGKPLLFDSLDFFLPEAGRVGIIGPNGCGKTTLFNIIMGFVKPVSGIIEISGMVIKGEKDFQKAREMIGFLFQNSDDQLFCPSVREEIGFGPLNYRLPRVEVEKRIKESLEIVGLKGFEERAPYHLSEGEKRKLALATILAMKPKILLLDEPTNGLDDSGLKSVVKILNDSNLTYVVISQDINFLKDTTKVIYTIDRGKLKEINLHSYQ</sequence>
<dbReference type="GO" id="GO:0042626">
    <property type="term" value="F:ATPase-coupled transmembrane transporter activity"/>
    <property type="evidence" value="ECO:0007669"/>
    <property type="project" value="TreeGrafter"/>
</dbReference>
<evidence type="ECO:0000256" key="4">
    <source>
        <dbReference type="ARBA" id="ARBA00022840"/>
    </source>
</evidence>
<dbReference type="InterPro" id="IPR003439">
    <property type="entry name" value="ABC_transporter-like_ATP-bd"/>
</dbReference>
<evidence type="ECO:0000256" key="2">
    <source>
        <dbReference type="ARBA" id="ARBA00022448"/>
    </source>
</evidence>
<protein>
    <submittedName>
        <fullName evidence="6">ABC transporter ATP-binding protein</fullName>
    </submittedName>
</protein>
<dbReference type="SUPFAM" id="SSF52540">
    <property type="entry name" value="P-loop containing nucleoside triphosphate hydrolases"/>
    <property type="match status" value="1"/>
</dbReference>
<evidence type="ECO:0000256" key="3">
    <source>
        <dbReference type="ARBA" id="ARBA00022741"/>
    </source>
</evidence>
<accession>A0A7C6AE61</accession>
<dbReference type="PROSITE" id="PS50893">
    <property type="entry name" value="ABC_TRANSPORTER_2"/>
    <property type="match status" value="1"/>
</dbReference>
<reference evidence="6" key="1">
    <citation type="journal article" date="2020" name="mSystems">
        <title>Genome- and Community-Level Interaction Insights into Carbon Utilization and Element Cycling Functions of Hydrothermarchaeota in Hydrothermal Sediment.</title>
        <authorList>
            <person name="Zhou Z."/>
            <person name="Liu Y."/>
            <person name="Xu W."/>
            <person name="Pan J."/>
            <person name="Luo Z.H."/>
            <person name="Li M."/>
        </authorList>
    </citation>
    <scope>NUCLEOTIDE SEQUENCE [LARGE SCALE GENOMIC DNA]</scope>
    <source>
        <strain evidence="6">SpSt-783</strain>
    </source>
</reference>
<dbReference type="SMART" id="SM00382">
    <property type="entry name" value="AAA"/>
    <property type="match status" value="1"/>
</dbReference>
<comment type="caution">
    <text evidence="6">The sequence shown here is derived from an EMBL/GenBank/DDBJ whole genome shotgun (WGS) entry which is preliminary data.</text>
</comment>
<dbReference type="InterPro" id="IPR003593">
    <property type="entry name" value="AAA+_ATPase"/>
</dbReference>